<keyword evidence="1" id="KW-0805">Transcription regulation</keyword>
<evidence type="ECO:0000259" key="5">
    <source>
        <dbReference type="PROSITE" id="PS50949"/>
    </source>
</evidence>
<evidence type="ECO:0000256" key="1">
    <source>
        <dbReference type="ARBA" id="ARBA00023015"/>
    </source>
</evidence>
<dbReference type="AlphaFoldDB" id="A0A9E7ZVD7"/>
<keyword evidence="2" id="KW-0238">DNA-binding</keyword>
<dbReference type="InterPro" id="IPR036388">
    <property type="entry name" value="WH-like_DNA-bd_sf"/>
</dbReference>
<evidence type="ECO:0000313" key="6">
    <source>
        <dbReference type="EMBL" id="UZF86746.1"/>
    </source>
</evidence>
<reference evidence="6" key="1">
    <citation type="submission" date="2022-08" db="EMBL/GenBank/DDBJ databases">
        <title>Complete Genome Sequences of 2 Bosea sp. soil isolates.</title>
        <authorList>
            <person name="Alvarez Arevalo M."/>
            <person name="Sterndorff E.B."/>
            <person name="Faurdal D."/>
            <person name="Joergensen T.S."/>
            <person name="Weber T."/>
        </authorList>
    </citation>
    <scope>NUCLEOTIDE SEQUENCE</scope>
    <source>
        <strain evidence="6">NBC_00436</strain>
    </source>
</reference>
<dbReference type="InterPro" id="IPR036390">
    <property type="entry name" value="WH_DNA-bd_sf"/>
</dbReference>
<evidence type="ECO:0000256" key="3">
    <source>
        <dbReference type="ARBA" id="ARBA00023163"/>
    </source>
</evidence>
<evidence type="ECO:0000256" key="4">
    <source>
        <dbReference type="SAM" id="MobiDB-lite"/>
    </source>
</evidence>
<dbReference type="EMBL" id="CP102774">
    <property type="protein sequence ID" value="UZF86746.1"/>
    <property type="molecule type" value="Genomic_DNA"/>
</dbReference>
<feature type="domain" description="HTH gntR-type" evidence="5">
    <location>
        <begin position="16"/>
        <end position="83"/>
    </location>
</feature>
<protein>
    <submittedName>
        <fullName evidence="6">GntR family transcriptional regulator</fullName>
    </submittedName>
</protein>
<sequence length="259" mass="28249">MLDQSPFSLPKPPVAESDIAFAGRRLRQALVRCELAPGSYVHEGDLAQRFGLGRAAVRVALTELATAGFVDRHARQGWRVAAVDGALASAIVEARMRIEPALAEKPLDERNAALLGSLRGAIEAVIGRDDPSARTMAQQLCRRALDLLAQRAGGFIEAWLRDLWDHTERLTRSLELAGATPPAVDPRPLLDALLRGDRKAALVALQDEQKRFTDAVAHGFLTAARLLPQNEPVSVRSRKPRQGANDRKPSPTLSEEKSR</sequence>
<gene>
    <name evidence="6" type="ORF">NWE54_23800</name>
</gene>
<dbReference type="SUPFAM" id="SSF46785">
    <property type="entry name" value="Winged helix' DNA-binding domain"/>
    <property type="match status" value="1"/>
</dbReference>
<dbReference type="PANTHER" id="PTHR43537:SF5">
    <property type="entry name" value="UXU OPERON TRANSCRIPTIONAL REGULATOR"/>
    <property type="match status" value="1"/>
</dbReference>
<dbReference type="GO" id="GO:0003700">
    <property type="term" value="F:DNA-binding transcription factor activity"/>
    <property type="evidence" value="ECO:0007669"/>
    <property type="project" value="InterPro"/>
</dbReference>
<proteinExistence type="predicted"/>
<dbReference type="Pfam" id="PF00392">
    <property type="entry name" value="GntR"/>
    <property type="match status" value="1"/>
</dbReference>
<dbReference type="GO" id="GO:0003677">
    <property type="term" value="F:DNA binding"/>
    <property type="evidence" value="ECO:0007669"/>
    <property type="project" value="UniProtKB-KW"/>
</dbReference>
<dbReference type="Gene3D" id="1.10.10.10">
    <property type="entry name" value="Winged helix-like DNA-binding domain superfamily/Winged helix DNA-binding domain"/>
    <property type="match status" value="1"/>
</dbReference>
<organism evidence="6">
    <name type="scientific">Bosea sp. NBC_00436</name>
    <dbReference type="NCBI Taxonomy" id="2969620"/>
    <lineage>
        <taxon>Bacteria</taxon>
        <taxon>Pseudomonadati</taxon>
        <taxon>Pseudomonadota</taxon>
        <taxon>Alphaproteobacteria</taxon>
        <taxon>Hyphomicrobiales</taxon>
        <taxon>Boseaceae</taxon>
        <taxon>Bosea</taxon>
    </lineage>
</organism>
<dbReference type="InterPro" id="IPR000524">
    <property type="entry name" value="Tscrpt_reg_HTH_GntR"/>
</dbReference>
<dbReference type="PROSITE" id="PS50949">
    <property type="entry name" value="HTH_GNTR"/>
    <property type="match status" value="1"/>
</dbReference>
<dbReference type="PANTHER" id="PTHR43537">
    <property type="entry name" value="TRANSCRIPTIONAL REGULATOR, GNTR FAMILY"/>
    <property type="match status" value="1"/>
</dbReference>
<evidence type="ECO:0000256" key="2">
    <source>
        <dbReference type="ARBA" id="ARBA00023125"/>
    </source>
</evidence>
<feature type="region of interest" description="Disordered" evidence="4">
    <location>
        <begin position="231"/>
        <end position="259"/>
    </location>
</feature>
<dbReference type="SMART" id="SM00345">
    <property type="entry name" value="HTH_GNTR"/>
    <property type="match status" value="1"/>
</dbReference>
<accession>A0A9E7ZVD7</accession>
<name>A0A9E7ZVD7_9HYPH</name>
<feature type="compositionally biased region" description="Basic and acidic residues" evidence="4">
    <location>
        <begin position="244"/>
        <end position="259"/>
    </location>
</feature>
<keyword evidence="3" id="KW-0804">Transcription</keyword>